<dbReference type="GeneID" id="76729506"/>
<evidence type="ECO:0000256" key="4">
    <source>
        <dbReference type="ARBA" id="ARBA00023014"/>
    </source>
</evidence>
<keyword evidence="2" id="KW-0479">Metal-binding</keyword>
<dbReference type="GO" id="GO:0004519">
    <property type="term" value="F:endonuclease activity"/>
    <property type="evidence" value="ECO:0007669"/>
    <property type="project" value="UniProtKB-KW"/>
</dbReference>
<dbReference type="Gene3D" id="1.10.340.30">
    <property type="entry name" value="Hypothetical protein, domain 2"/>
    <property type="match status" value="1"/>
</dbReference>
<protein>
    <submittedName>
        <fullName evidence="6">Endonuclease III domain-containing protein</fullName>
    </submittedName>
</protein>
<dbReference type="PIRSF" id="PIRSF001435">
    <property type="entry name" value="Nth"/>
    <property type="match status" value="1"/>
</dbReference>
<evidence type="ECO:0000256" key="3">
    <source>
        <dbReference type="ARBA" id="ARBA00023004"/>
    </source>
</evidence>
<keyword evidence="6" id="KW-0378">Hydrolase</keyword>
<keyword evidence="1" id="KW-0004">4Fe-4S</keyword>
<keyword evidence="3" id="KW-0408">Iron</keyword>
<dbReference type="InterPro" id="IPR023170">
    <property type="entry name" value="HhH_base_excis_C"/>
</dbReference>
<dbReference type="RefSeq" id="WP_011844276.1">
    <property type="nucleotide sequence ID" value="NZ_CP109831.1"/>
</dbReference>
<dbReference type="InterPro" id="IPR011257">
    <property type="entry name" value="DNA_glycosylase"/>
</dbReference>
<dbReference type="GeneID" id="4847590"/>
<dbReference type="Gene3D" id="1.10.1670.10">
    <property type="entry name" value="Helix-hairpin-Helix base-excision DNA repair enzymes (C-terminal)"/>
    <property type="match status" value="1"/>
</dbReference>
<evidence type="ECO:0000259" key="5">
    <source>
        <dbReference type="SMART" id="SM00478"/>
    </source>
</evidence>
<dbReference type="CDD" id="cd00056">
    <property type="entry name" value="ENDO3c"/>
    <property type="match status" value="1"/>
</dbReference>
<dbReference type="Pfam" id="PF00730">
    <property type="entry name" value="HhH-GPD"/>
    <property type="match status" value="1"/>
</dbReference>
<dbReference type="PANTHER" id="PTHR10359:SF19">
    <property type="entry name" value="DNA REPAIR GLYCOSYLASE MJ1434-RELATED"/>
    <property type="match status" value="1"/>
</dbReference>
<evidence type="ECO:0000256" key="1">
    <source>
        <dbReference type="ARBA" id="ARBA00022485"/>
    </source>
</evidence>
<proteinExistence type="predicted"/>
<dbReference type="InterPro" id="IPR003265">
    <property type="entry name" value="HhH-GPD_domain"/>
</dbReference>
<keyword evidence="6" id="KW-0255">Endonuclease</keyword>
<dbReference type="PANTHER" id="PTHR10359">
    <property type="entry name" value="A/G-SPECIFIC ADENINE GLYCOSYLASE/ENDONUCLEASE III"/>
    <property type="match status" value="1"/>
</dbReference>
<dbReference type="KEGG" id="msum:OH143_01400"/>
<dbReference type="EMBL" id="CP109831">
    <property type="protein sequence ID" value="UYU18774.1"/>
    <property type="molecule type" value="Genomic_DNA"/>
</dbReference>
<keyword evidence="4" id="KW-0411">Iron-sulfur</keyword>
<dbReference type="SMART" id="SM00478">
    <property type="entry name" value="ENDO3c"/>
    <property type="match status" value="1"/>
</dbReference>
<gene>
    <name evidence="6" type="ORF">OH143_01400</name>
</gene>
<dbReference type="AlphaFoldDB" id="A0AAX3E956"/>
<reference evidence="6" key="1">
    <citation type="submission" date="2022-10" db="EMBL/GenBank/DDBJ databases">
        <title>Complete genome of Methanoculleus submarinus DSM 15122.</title>
        <authorList>
            <person name="Chen S.-C."/>
            <person name="Lai S.-J."/>
            <person name="You Y.-T."/>
        </authorList>
    </citation>
    <scope>NUCLEOTIDE SEQUENCE</scope>
    <source>
        <strain evidence="6">DSM 15122</strain>
    </source>
</reference>
<keyword evidence="6" id="KW-0540">Nuclease</keyword>
<dbReference type="GO" id="GO:0051539">
    <property type="term" value="F:4 iron, 4 sulfur cluster binding"/>
    <property type="evidence" value="ECO:0007669"/>
    <property type="project" value="UniProtKB-KW"/>
</dbReference>
<keyword evidence="7" id="KW-1185">Reference proteome</keyword>
<dbReference type="SUPFAM" id="SSF48150">
    <property type="entry name" value="DNA-glycosylase"/>
    <property type="match status" value="1"/>
</dbReference>
<dbReference type="GO" id="GO:0006284">
    <property type="term" value="P:base-excision repair"/>
    <property type="evidence" value="ECO:0007669"/>
    <property type="project" value="InterPro"/>
</dbReference>
<organism evidence="6 7">
    <name type="scientific">Methanoculleus submarinus</name>
    <dbReference type="NCBI Taxonomy" id="204050"/>
    <lineage>
        <taxon>Archaea</taxon>
        <taxon>Methanobacteriati</taxon>
        <taxon>Methanobacteriota</taxon>
        <taxon>Stenosarchaea group</taxon>
        <taxon>Methanomicrobia</taxon>
        <taxon>Methanomicrobiales</taxon>
        <taxon>Methanomicrobiaceae</taxon>
        <taxon>Methanoculleus</taxon>
    </lineage>
</organism>
<evidence type="ECO:0000313" key="7">
    <source>
        <dbReference type="Proteomes" id="UP001156196"/>
    </source>
</evidence>
<dbReference type="GO" id="GO:0046872">
    <property type="term" value="F:metal ion binding"/>
    <property type="evidence" value="ECO:0007669"/>
    <property type="project" value="UniProtKB-KW"/>
</dbReference>
<name>A0AAX3E956_9EURY</name>
<dbReference type="Proteomes" id="UP001156196">
    <property type="component" value="Chromosome"/>
</dbReference>
<evidence type="ECO:0000256" key="2">
    <source>
        <dbReference type="ARBA" id="ARBA00022723"/>
    </source>
</evidence>
<accession>A0AAX3E956</accession>
<sequence>MAATLTEDLIQIYDALFAAFGHQHWWPAKTPFETMVGAILTQNVSWTNAAQAIANLEDAGMLDPRLLAEADTADIAPLIVPSRYYNQKAERIREFSRVYVREFRADPAAMAAMETGELRERLLALRGFGKETTDTILLYVCEKPVFVVDAYTRRIFSRYGFLPEGASYDLTQRLFAENLEPDAELFNDYHAQIVRLGNTICKRSPLCDRCPIREVRGTLRCAVGRG</sequence>
<evidence type="ECO:0000313" key="6">
    <source>
        <dbReference type="EMBL" id="UYU18774.1"/>
    </source>
</evidence>
<feature type="domain" description="HhH-GPD" evidence="5">
    <location>
        <begin position="40"/>
        <end position="199"/>
    </location>
</feature>